<keyword evidence="3" id="KW-1185">Reference proteome</keyword>
<proteinExistence type="predicted"/>
<evidence type="ECO:0000313" key="2">
    <source>
        <dbReference type="EMBL" id="KAF0294393.1"/>
    </source>
</evidence>
<accession>A0A6A4VL77</accession>
<evidence type="ECO:0000256" key="1">
    <source>
        <dbReference type="SAM" id="MobiDB-lite"/>
    </source>
</evidence>
<evidence type="ECO:0000313" key="3">
    <source>
        <dbReference type="Proteomes" id="UP000440578"/>
    </source>
</evidence>
<dbReference type="EMBL" id="VIIS01001691">
    <property type="protein sequence ID" value="KAF0294393.1"/>
    <property type="molecule type" value="Genomic_DNA"/>
</dbReference>
<dbReference type="Proteomes" id="UP000440578">
    <property type="component" value="Unassembled WGS sequence"/>
</dbReference>
<protein>
    <recommendedName>
        <fullName evidence="4">Peptidase aspartic putative domain-containing protein</fullName>
    </recommendedName>
</protein>
<feature type="compositionally biased region" description="Polar residues" evidence="1">
    <location>
        <begin position="417"/>
        <end position="433"/>
    </location>
</feature>
<dbReference type="AlphaFoldDB" id="A0A6A4VL77"/>
<evidence type="ECO:0008006" key="4">
    <source>
        <dbReference type="Google" id="ProtNLM"/>
    </source>
</evidence>
<feature type="region of interest" description="Disordered" evidence="1">
    <location>
        <begin position="406"/>
        <end position="453"/>
    </location>
</feature>
<name>A0A6A4VL77_AMPAM</name>
<feature type="compositionally biased region" description="Basic residues" evidence="1">
    <location>
        <begin position="437"/>
        <end position="453"/>
    </location>
</feature>
<sequence>MPSNFTADREVVVMAATCGRLSLRDLRRGHLLPLAQPEMVDQDMLQQDLADGRFGSDHRLTVDLLVGLDQYWQLVRDGMIRTPTGLVAQETVFGWIVSGSVTGSVDVSSVTQLGWLKRSVPGFARVRRRRQHGGAGGYRYWRHHRPRDTSGWHHGAGGGSGRLAGRWTDTAIMSATPSQAVTMRPVCVLAALVALTGGQQPEPGAHWMSGAVARRAASLPPRDPDAEVIGPITDPRPALDGNFQVPHGHRLAGVYRNDKPRLPDDYVRYLRRQGLSAEQIEHGAGLEGTRRARAPTPVQMPLPDGLTVHLEPEQPAQPTGRPAPLPLAPVPAIEHLRAAGDEHSNEVGVAPLVPAWTGLPRLEDLRRHHRRVKQRLDEQWRQQLRQHQQLLGRRSPGAPRVQEEYHARHLPGGGRSVSYSKRTTHHTSYTSGGPAQRLRRRKRQHRPLRAGRW</sequence>
<comment type="caution">
    <text evidence="2">The sequence shown here is derived from an EMBL/GenBank/DDBJ whole genome shotgun (WGS) entry which is preliminary data.</text>
</comment>
<gene>
    <name evidence="2" type="ORF">FJT64_007952</name>
</gene>
<reference evidence="2 3" key="1">
    <citation type="submission" date="2019-07" db="EMBL/GenBank/DDBJ databases">
        <title>Draft genome assembly of a fouling barnacle, Amphibalanus amphitrite (Darwin, 1854): The first reference genome for Thecostraca.</title>
        <authorList>
            <person name="Kim W."/>
        </authorList>
    </citation>
    <scope>NUCLEOTIDE SEQUENCE [LARGE SCALE GENOMIC DNA]</scope>
    <source>
        <strain evidence="2">SNU_AA5</strain>
        <tissue evidence="2">Soma without cirri and trophi</tissue>
    </source>
</reference>
<organism evidence="2 3">
    <name type="scientific">Amphibalanus amphitrite</name>
    <name type="common">Striped barnacle</name>
    <name type="synonym">Balanus amphitrite</name>
    <dbReference type="NCBI Taxonomy" id="1232801"/>
    <lineage>
        <taxon>Eukaryota</taxon>
        <taxon>Metazoa</taxon>
        <taxon>Ecdysozoa</taxon>
        <taxon>Arthropoda</taxon>
        <taxon>Crustacea</taxon>
        <taxon>Multicrustacea</taxon>
        <taxon>Cirripedia</taxon>
        <taxon>Thoracica</taxon>
        <taxon>Thoracicalcarea</taxon>
        <taxon>Balanomorpha</taxon>
        <taxon>Balanoidea</taxon>
        <taxon>Balanidae</taxon>
        <taxon>Amphibalaninae</taxon>
        <taxon>Amphibalanus</taxon>
    </lineage>
</organism>